<comment type="caution">
    <text evidence="6">The sequence shown here is derived from an EMBL/GenBank/DDBJ whole genome shotgun (WGS) entry which is preliminary data.</text>
</comment>
<protein>
    <recommendedName>
        <fullName evidence="8">PNPLA domain-containing protein</fullName>
    </recommendedName>
</protein>
<keyword evidence="4" id="KW-0862">Zinc</keyword>
<evidence type="ECO:0000313" key="7">
    <source>
        <dbReference type="Proteomes" id="UP001323405"/>
    </source>
</evidence>
<evidence type="ECO:0000313" key="6">
    <source>
        <dbReference type="EMBL" id="KAK4655548.1"/>
    </source>
</evidence>
<evidence type="ECO:0000256" key="3">
    <source>
        <dbReference type="ARBA" id="ARBA00022801"/>
    </source>
</evidence>
<gene>
    <name evidence="6" type="ORF">QC762_303280</name>
</gene>
<keyword evidence="2" id="KW-0863">Zinc-finger</keyword>
<keyword evidence="5" id="KW-0442">Lipid degradation</keyword>
<dbReference type="RefSeq" id="XP_062744523.1">
    <property type="nucleotide sequence ID" value="XM_062888626.1"/>
</dbReference>
<dbReference type="PANTHER" id="PTHR24185:SF1">
    <property type="entry name" value="CALCIUM-INDEPENDENT PHOSPHOLIPASE A2-GAMMA"/>
    <property type="match status" value="1"/>
</dbReference>
<evidence type="ECO:0008006" key="8">
    <source>
        <dbReference type="Google" id="ProtNLM"/>
    </source>
</evidence>
<name>A0ABR0GIK6_9PEZI</name>
<dbReference type="InterPro" id="IPR017907">
    <property type="entry name" value="Znf_RING_CS"/>
</dbReference>
<dbReference type="SUPFAM" id="SSF52540">
    <property type="entry name" value="P-loop containing nucleoside triphosphate hydrolases"/>
    <property type="match status" value="1"/>
</dbReference>
<reference evidence="6 7" key="1">
    <citation type="journal article" date="2023" name="bioRxiv">
        <title>High-quality genome assemblies of four members of thePodospora anserinaspecies complex.</title>
        <authorList>
            <person name="Ament-Velasquez S.L."/>
            <person name="Vogan A.A."/>
            <person name="Wallerman O."/>
            <person name="Hartmann F."/>
            <person name="Gautier V."/>
            <person name="Silar P."/>
            <person name="Giraud T."/>
            <person name="Johannesson H."/>
        </authorList>
    </citation>
    <scope>NUCLEOTIDE SEQUENCE [LARGE SCALE GENOMIC DNA]</scope>
    <source>
        <strain evidence="6 7">CBS 415.72m</strain>
    </source>
</reference>
<dbReference type="Gene3D" id="3.40.1090.10">
    <property type="entry name" value="Cytosolic phospholipase A2 catalytic domain"/>
    <property type="match status" value="1"/>
</dbReference>
<accession>A0ABR0GIK6</accession>
<keyword evidence="3" id="KW-0378">Hydrolase</keyword>
<dbReference type="Proteomes" id="UP001323405">
    <property type="component" value="Unassembled WGS sequence"/>
</dbReference>
<proteinExistence type="predicted"/>
<evidence type="ECO:0000256" key="4">
    <source>
        <dbReference type="ARBA" id="ARBA00022833"/>
    </source>
</evidence>
<keyword evidence="5" id="KW-0443">Lipid metabolism</keyword>
<dbReference type="GeneID" id="87908533"/>
<organism evidence="6 7">
    <name type="scientific">Podospora pseudocomata</name>
    <dbReference type="NCBI Taxonomy" id="2093779"/>
    <lineage>
        <taxon>Eukaryota</taxon>
        <taxon>Fungi</taxon>
        <taxon>Dikarya</taxon>
        <taxon>Ascomycota</taxon>
        <taxon>Pezizomycotina</taxon>
        <taxon>Sordariomycetes</taxon>
        <taxon>Sordariomycetidae</taxon>
        <taxon>Sordariales</taxon>
        <taxon>Podosporaceae</taxon>
        <taxon>Podospora</taxon>
    </lineage>
</organism>
<dbReference type="PANTHER" id="PTHR24185">
    <property type="entry name" value="CALCIUM-INDEPENDENT PHOSPHOLIPASE A2-GAMMA"/>
    <property type="match status" value="1"/>
</dbReference>
<dbReference type="EMBL" id="JAFFHA010000005">
    <property type="protein sequence ID" value="KAK4655548.1"/>
    <property type="molecule type" value="Genomic_DNA"/>
</dbReference>
<keyword evidence="1" id="KW-0479">Metal-binding</keyword>
<sequence>MTVSQTLENGQPPCNEQIQAPESCVACQLTNKKVWTCVQCGHYTFCDDYWDKERPHGPGARGFNNRPHEKVDPAFVERLERIFGEGRSKEDQAELFDTDAETMWFGVNKSSDESFLDYSDRLIAIMLESDGFSTSDRYPQLISFVGKTGKGKSTVIGREQASIVGTKSFPAPVNGLTDDLISTSGDVHLYVDPATHHEKHPVLLADCEGLGGGQSVPRAKEHQSSRKRKIGWAKDSRTSSRVYAVKCLFPRILYTFSDVIVFVVQEPRRTFQSDVLVNLVEWAYSSIEKAVNQPVLPHLIITLNRTDNAINEEQWDLRTATDMLLAAQQDITQVPELIRIVQGLKLSGHSVKSAKELLECFYQSITVVRRYMQIDEQIGKLYNTIRDRATSSHTEKRSIRMALNAEKLHQFMNAAYDYFSENLDKPFDFVKEALHLDPMPHDFQGHMLHLVLAVRNGMSGMGYPNTERQLLEKVKSLLASYIAGTIKDLLNNTFRKPARMAFEELCDKWLPCGFESNGYTCCNVRFAHVKGHQASNGKIFQKGPYQPSITDDQFEGWFNGIGAELKKMMEELPRAGSEKDNAWGKHLQRLERFYDDNSKLSHSENVSHGTCFCCINNVPEHVLPCGHILCTECVSALGDHKERDIMLVRYCLRRHTHNWDRDPVQIRFKPEGAGKRALSGVRGLVELIMLEELQKLLNNIPVQNFFDLIVGTSTGGIVSLGLGVKDLPVSECIRDFKDLCGKAFTPRRLKKL</sequence>
<evidence type="ECO:0000256" key="2">
    <source>
        <dbReference type="ARBA" id="ARBA00022771"/>
    </source>
</evidence>
<dbReference type="InterPro" id="IPR027417">
    <property type="entry name" value="P-loop_NTPase"/>
</dbReference>
<dbReference type="CDD" id="cd16449">
    <property type="entry name" value="RING-HC"/>
    <property type="match status" value="1"/>
</dbReference>
<dbReference type="PROSITE" id="PS00518">
    <property type="entry name" value="ZF_RING_1"/>
    <property type="match status" value="1"/>
</dbReference>
<keyword evidence="7" id="KW-1185">Reference proteome</keyword>
<evidence type="ECO:0000256" key="5">
    <source>
        <dbReference type="ARBA" id="ARBA00022963"/>
    </source>
</evidence>
<evidence type="ECO:0000256" key="1">
    <source>
        <dbReference type="ARBA" id="ARBA00022723"/>
    </source>
</evidence>
<dbReference type="InterPro" id="IPR016035">
    <property type="entry name" value="Acyl_Trfase/lysoPLipase"/>
</dbReference>
<dbReference type="SUPFAM" id="SSF52151">
    <property type="entry name" value="FabD/lysophospholipase-like"/>
    <property type="match status" value="1"/>
</dbReference>